<evidence type="ECO:0000256" key="2">
    <source>
        <dbReference type="ARBA" id="ARBA00012379"/>
    </source>
</evidence>
<dbReference type="GO" id="GO:0006226">
    <property type="term" value="P:dUMP biosynthetic process"/>
    <property type="evidence" value="ECO:0007669"/>
    <property type="project" value="InterPro"/>
</dbReference>
<feature type="domain" description="dUTPase-like" evidence="6">
    <location>
        <begin position="14"/>
        <end position="146"/>
    </location>
</feature>
<dbReference type="InterPro" id="IPR008181">
    <property type="entry name" value="dUTPase"/>
</dbReference>
<evidence type="ECO:0000256" key="4">
    <source>
        <dbReference type="ARBA" id="ARBA00023080"/>
    </source>
</evidence>
<comment type="similarity">
    <text evidence="1">Belongs to the dUTPase family.</text>
</comment>
<dbReference type="Proteomes" id="UP000000366">
    <property type="component" value="Plasmid RPME01"/>
</dbReference>
<dbReference type="InterPro" id="IPR029054">
    <property type="entry name" value="dUTPase-like"/>
</dbReference>
<dbReference type="RefSeq" id="WP_011831647.1">
    <property type="nucleotide sequence ID" value="NC_008826.1"/>
</dbReference>
<dbReference type="InterPro" id="IPR036157">
    <property type="entry name" value="dUTPase-like_sf"/>
</dbReference>
<dbReference type="PANTHER" id="PTHR11241">
    <property type="entry name" value="DEOXYURIDINE 5'-TRIPHOSPHATE NUCLEOTIDOHYDROLASE"/>
    <property type="match status" value="1"/>
</dbReference>
<dbReference type="KEGG" id="mpt:Mpe_B0284"/>
<keyword evidence="4" id="KW-0546">Nucleotide metabolism</keyword>
<sequence length="147" mass="15708">MTLLIKIKRTRPDARVPEYATSGAACFDLHACIDDGPPSIVPGASVAFDTGLAFEIPEGYVLQVFSRSGHGFKHGVRLANTTGIIDSDYRDSVKVKLHNDGKEPFEVKAGDRIAQAMVIPVPRCSFEEVDQLTDTARGLGGFGSTGA</sequence>
<dbReference type="GO" id="GO:0004170">
    <property type="term" value="F:dUTP diphosphatase activity"/>
    <property type="evidence" value="ECO:0007669"/>
    <property type="project" value="UniProtKB-EC"/>
</dbReference>
<keyword evidence="7" id="KW-0614">Plasmid</keyword>
<geneLocation type="plasmid" evidence="7 8">
    <name>RPME01</name>
</geneLocation>
<evidence type="ECO:0000256" key="3">
    <source>
        <dbReference type="ARBA" id="ARBA00022801"/>
    </source>
</evidence>
<dbReference type="NCBIfam" id="NF001862">
    <property type="entry name" value="PRK00601.1"/>
    <property type="match status" value="1"/>
</dbReference>
<protein>
    <recommendedName>
        <fullName evidence="2">dUTP diphosphatase</fullName>
        <ecNumber evidence="2">3.6.1.23</ecNumber>
    </recommendedName>
</protein>
<dbReference type="InterPro" id="IPR033704">
    <property type="entry name" value="dUTPase_trimeric"/>
</dbReference>
<evidence type="ECO:0000256" key="5">
    <source>
        <dbReference type="ARBA" id="ARBA00047686"/>
    </source>
</evidence>
<keyword evidence="8" id="KW-1185">Reference proteome</keyword>
<evidence type="ECO:0000259" key="6">
    <source>
        <dbReference type="Pfam" id="PF00692"/>
    </source>
</evidence>
<dbReference type="AlphaFoldDB" id="A2SNC0"/>
<dbReference type="Pfam" id="PF00692">
    <property type="entry name" value="dUTPase"/>
    <property type="match status" value="1"/>
</dbReference>
<dbReference type="NCBIfam" id="TIGR00576">
    <property type="entry name" value="dut"/>
    <property type="match status" value="1"/>
</dbReference>
<dbReference type="EC" id="3.6.1.23" evidence="2"/>
<dbReference type="GO" id="GO:0000287">
    <property type="term" value="F:magnesium ion binding"/>
    <property type="evidence" value="ECO:0007669"/>
    <property type="project" value="InterPro"/>
</dbReference>
<dbReference type="HOGENOM" id="CLU_068508_1_2_4"/>
<dbReference type="GO" id="GO:0046081">
    <property type="term" value="P:dUTP catabolic process"/>
    <property type="evidence" value="ECO:0007669"/>
    <property type="project" value="InterPro"/>
</dbReference>
<dbReference type="Gene3D" id="2.70.40.10">
    <property type="match status" value="1"/>
</dbReference>
<reference evidence="7 8" key="1">
    <citation type="journal article" date="2007" name="J. Bacteriol.">
        <title>Whole-genome analysis of the methyl tert-butyl ether-degrading beta-proteobacterium Methylibium petroleiphilum PM1.</title>
        <authorList>
            <person name="Kane S.R."/>
            <person name="Chakicherla A.Y."/>
            <person name="Chain P.S.G."/>
            <person name="Schmidt R."/>
            <person name="Shin M.W."/>
            <person name="Legler T.C."/>
            <person name="Scow K.M."/>
            <person name="Larimer F.W."/>
            <person name="Lucas S.M."/>
            <person name="Richardson P.M."/>
            <person name="Hristova K.R."/>
        </authorList>
    </citation>
    <scope>NUCLEOTIDE SEQUENCE [LARGE SCALE GENOMIC DNA]</scope>
    <source>
        <strain evidence="8">ATCC BAA-1232 / LMG 22953 / PM1</strain>
        <plasmid evidence="7 8">RPME01</plasmid>
    </source>
</reference>
<keyword evidence="3 7" id="KW-0378">Hydrolase</keyword>
<evidence type="ECO:0000313" key="7">
    <source>
        <dbReference type="EMBL" id="ABM97059.1"/>
    </source>
</evidence>
<name>A2SNC0_METPP</name>
<proteinExistence type="inferred from homology"/>
<dbReference type="EMBL" id="CP000556">
    <property type="protein sequence ID" value="ABM97059.1"/>
    <property type="molecule type" value="Genomic_DNA"/>
</dbReference>
<dbReference type="PANTHER" id="PTHR11241:SF0">
    <property type="entry name" value="DEOXYURIDINE 5'-TRIPHOSPHATE NUCLEOTIDOHYDROLASE"/>
    <property type="match status" value="1"/>
</dbReference>
<evidence type="ECO:0000256" key="1">
    <source>
        <dbReference type="ARBA" id="ARBA00006581"/>
    </source>
</evidence>
<organism evidence="7 8">
    <name type="scientific">Methylibium petroleiphilum (strain ATCC BAA-1232 / LMG 22953 / PM1)</name>
    <dbReference type="NCBI Taxonomy" id="420662"/>
    <lineage>
        <taxon>Bacteria</taxon>
        <taxon>Pseudomonadati</taxon>
        <taxon>Pseudomonadota</taxon>
        <taxon>Betaproteobacteria</taxon>
        <taxon>Burkholderiales</taxon>
        <taxon>Sphaerotilaceae</taxon>
        <taxon>Methylibium</taxon>
    </lineage>
</organism>
<accession>A2SNC0</accession>
<gene>
    <name evidence="7" type="ordered locus">Mpe_B0284</name>
</gene>
<evidence type="ECO:0000313" key="8">
    <source>
        <dbReference type="Proteomes" id="UP000000366"/>
    </source>
</evidence>
<dbReference type="eggNOG" id="COG0756">
    <property type="taxonomic scope" value="Bacteria"/>
</dbReference>
<comment type="catalytic activity">
    <reaction evidence="5">
        <text>dUTP + H2O = dUMP + diphosphate + H(+)</text>
        <dbReference type="Rhea" id="RHEA:10248"/>
        <dbReference type="ChEBI" id="CHEBI:15377"/>
        <dbReference type="ChEBI" id="CHEBI:15378"/>
        <dbReference type="ChEBI" id="CHEBI:33019"/>
        <dbReference type="ChEBI" id="CHEBI:61555"/>
        <dbReference type="ChEBI" id="CHEBI:246422"/>
        <dbReference type="EC" id="3.6.1.23"/>
    </reaction>
</comment>
<dbReference type="SUPFAM" id="SSF51283">
    <property type="entry name" value="dUTPase-like"/>
    <property type="match status" value="1"/>
</dbReference>
<dbReference type="CDD" id="cd07557">
    <property type="entry name" value="trimeric_dUTPase"/>
    <property type="match status" value="1"/>
</dbReference>